<dbReference type="SUPFAM" id="SSF52172">
    <property type="entry name" value="CheY-like"/>
    <property type="match status" value="1"/>
</dbReference>
<dbReference type="Pfam" id="PF00072">
    <property type="entry name" value="Response_reg"/>
    <property type="match status" value="1"/>
</dbReference>
<keyword evidence="1 2" id="KW-0597">Phosphoprotein</keyword>
<dbReference type="AlphaFoldDB" id="A0A1G2CUA3"/>
<evidence type="ECO:0000256" key="1">
    <source>
        <dbReference type="ARBA" id="ARBA00022553"/>
    </source>
</evidence>
<accession>A0A1G2CUA3</accession>
<dbReference type="InterPro" id="IPR001789">
    <property type="entry name" value="Sig_transdc_resp-reg_receiver"/>
</dbReference>
<sequence>MKVLVIEDDKFLRDLALQKIAKEGFNVVAAVDGEQGVEFAEKEIPDIILLDILLPGIDGFEVLSRVRANPALAQTKVSMLSNFGQREDIEKALKGGADQFMVKANYTLDEIVAEVKKMVVTPHKQ</sequence>
<evidence type="ECO:0000313" key="5">
    <source>
        <dbReference type="Proteomes" id="UP000177122"/>
    </source>
</evidence>
<comment type="caution">
    <text evidence="4">The sequence shown here is derived from an EMBL/GenBank/DDBJ whole genome shotgun (WGS) entry which is preliminary data.</text>
</comment>
<protein>
    <recommendedName>
        <fullName evidence="3">Response regulatory domain-containing protein</fullName>
    </recommendedName>
</protein>
<organism evidence="4 5">
    <name type="scientific">Candidatus Lloydbacteria bacterium RIFCSPHIGHO2_01_FULL_49_22</name>
    <dbReference type="NCBI Taxonomy" id="1798658"/>
    <lineage>
        <taxon>Bacteria</taxon>
        <taxon>Candidatus Lloydiibacteriota</taxon>
    </lineage>
</organism>
<feature type="domain" description="Response regulatory" evidence="3">
    <location>
        <begin position="2"/>
        <end position="118"/>
    </location>
</feature>
<name>A0A1G2CUA3_9BACT</name>
<dbReference type="PANTHER" id="PTHR44591:SF3">
    <property type="entry name" value="RESPONSE REGULATORY DOMAIN-CONTAINING PROTEIN"/>
    <property type="match status" value="1"/>
</dbReference>
<reference evidence="4 5" key="1">
    <citation type="journal article" date="2016" name="Nat. Commun.">
        <title>Thousands of microbial genomes shed light on interconnected biogeochemical processes in an aquifer system.</title>
        <authorList>
            <person name="Anantharaman K."/>
            <person name="Brown C.T."/>
            <person name="Hug L.A."/>
            <person name="Sharon I."/>
            <person name="Castelle C.J."/>
            <person name="Probst A.J."/>
            <person name="Thomas B.C."/>
            <person name="Singh A."/>
            <person name="Wilkins M.J."/>
            <person name="Karaoz U."/>
            <person name="Brodie E.L."/>
            <person name="Williams K.H."/>
            <person name="Hubbard S.S."/>
            <person name="Banfield J.F."/>
        </authorList>
    </citation>
    <scope>NUCLEOTIDE SEQUENCE [LARGE SCALE GENOMIC DNA]</scope>
</reference>
<dbReference type="EMBL" id="MHLI01000017">
    <property type="protein sequence ID" value="OGZ04965.1"/>
    <property type="molecule type" value="Genomic_DNA"/>
</dbReference>
<evidence type="ECO:0000313" key="4">
    <source>
        <dbReference type="EMBL" id="OGZ04965.1"/>
    </source>
</evidence>
<dbReference type="PROSITE" id="PS50110">
    <property type="entry name" value="RESPONSE_REGULATORY"/>
    <property type="match status" value="1"/>
</dbReference>
<dbReference type="CDD" id="cd17574">
    <property type="entry name" value="REC_OmpR"/>
    <property type="match status" value="1"/>
</dbReference>
<dbReference type="InterPro" id="IPR050595">
    <property type="entry name" value="Bact_response_regulator"/>
</dbReference>
<dbReference type="Gene3D" id="3.40.50.2300">
    <property type="match status" value="1"/>
</dbReference>
<proteinExistence type="predicted"/>
<feature type="modified residue" description="4-aspartylphosphate" evidence="2">
    <location>
        <position position="51"/>
    </location>
</feature>
<dbReference type="PANTHER" id="PTHR44591">
    <property type="entry name" value="STRESS RESPONSE REGULATOR PROTEIN 1"/>
    <property type="match status" value="1"/>
</dbReference>
<dbReference type="Proteomes" id="UP000177122">
    <property type="component" value="Unassembled WGS sequence"/>
</dbReference>
<dbReference type="SMART" id="SM00448">
    <property type="entry name" value="REC"/>
    <property type="match status" value="1"/>
</dbReference>
<evidence type="ECO:0000256" key="2">
    <source>
        <dbReference type="PROSITE-ProRule" id="PRU00169"/>
    </source>
</evidence>
<evidence type="ECO:0000259" key="3">
    <source>
        <dbReference type="PROSITE" id="PS50110"/>
    </source>
</evidence>
<gene>
    <name evidence="4" type="ORF">A2845_04325</name>
</gene>
<dbReference type="InterPro" id="IPR011006">
    <property type="entry name" value="CheY-like_superfamily"/>
</dbReference>
<dbReference type="GO" id="GO:0000160">
    <property type="term" value="P:phosphorelay signal transduction system"/>
    <property type="evidence" value="ECO:0007669"/>
    <property type="project" value="InterPro"/>
</dbReference>